<dbReference type="SMART" id="SM00239">
    <property type="entry name" value="C2"/>
    <property type="match status" value="1"/>
</dbReference>
<evidence type="ECO:0000313" key="5">
    <source>
        <dbReference type="EMBL" id="EAR93970.3"/>
    </source>
</evidence>
<keyword evidence="1" id="KW-0479">Metal-binding</keyword>
<feature type="compositionally biased region" description="Polar residues" evidence="3">
    <location>
        <begin position="148"/>
        <end position="160"/>
    </location>
</feature>
<dbReference type="Gene3D" id="2.60.40.150">
    <property type="entry name" value="C2 domain"/>
    <property type="match status" value="1"/>
</dbReference>
<dbReference type="AlphaFoldDB" id="Q23BZ8"/>
<keyword evidence="2" id="KW-0106">Calcium</keyword>
<accession>Q23BZ8</accession>
<gene>
    <name evidence="5" type="ORF">TTHERM_00225840</name>
</gene>
<evidence type="ECO:0000256" key="2">
    <source>
        <dbReference type="ARBA" id="ARBA00022837"/>
    </source>
</evidence>
<dbReference type="InterPro" id="IPR000008">
    <property type="entry name" value="C2_dom"/>
</dbReference>
<dbReference type="eggNOG" id="ENOG502S770">
    <property type="taxonomic scope" value="Eukaryota"/>
</dbReference>
<dbReference type="KEGG" id="tet:TTHERM_00225840"/>
<feature type="domain" description="C2" evidence="4">
    <location>
        <begin position="1"/>
        <end position="102"/>
    </location>
</feature>
<protein>
    <submittedName>
        <fullName evidence="5">C2 domain protein</fullName>
    </submittedName>
</protein>
<keyword evidence="6" id="KW-1185">Reference proteome</keyword>
<dbReference type="GO" id="GO:0046872">
    <property type="term" value="F:metal ion binding"/>
    <property type="evidence" value="ECO:0007669"/>
    <property type="project" value="UniProtKB-KW"/>
</dbReference>
<organism evidence="5 6">
    <name type="scientific">Tetrahymena thermophila (strain SB210)</name>
    <dbReference type="NCBI Taxonomy" id="312017"/>
    <lineage>
        <taxon>Eukaryota</taxon>
        <taxon>Sar</taxon>
        <taxon>Alveolata</taxon>
        <taxon>Ciliophora</taxon>
        <taxon>Intramacronucleata</taxon>
        <taxon>Oligohymenophorea</taxon>
        <taxon>Hymenostomatida</taxon>
        <taxon>Tetrahymenina</taxon>
        <taxon>Tetrahymenidae</taxon>
        <taxon>Tetrahymena</taxon>
    </lineage>
</organism>
<dbReference type="PANTHER" id="PTHR46502:SF2">
    <property type="entry name" value="16 KDA PHLOEM PROTEIN 2"/>
    <property type="match status" value="1"/>
</dbReference>
<dbReference type="InParanoid" id="Q23BZ8"/>
<evidence type="ECO:0000256" key="3">
    <source>
        <dbReference type="SAM" id="MobiDB-lite"/>
    </source>
</evidence>
<proteinExistence type="predicted"/>
<dbReference type="HOGENOM" id="CLU_1149197_0_0_1"/>
<evidence type="ECO:0000256" key="1">
    <source>
        <dbReference type="ARBA" id="ARBA00022723"/>
    </source>
</evidence>
<dbReference type="Pfam" id="PF00168">
    <property type="entry name" value="C2"/>
    <property type="match status" value="1"/>
</dbReference>
<feature type="compositionally biased region" description="Low complexity" evidence="3">
    <location>
        <begin position="175"/>
        <end position="199"/>
    </location>
</feature>
<dbReference type="InterPro" id="IPR035892">
    <property type="entry name" value="C2_domain_sf"/>
</dbReference>
<dbReference type="OrthoDB" id="313125at2759"/>
<name>Q23BZ8_TETTS</name>
<dbReference type="Proteomes" id="UP000009168">
    <property type="component" value="Unassembled WGS sequence"/>
</dbReference>
<dbReference type="STRING" id="312017.Q23BZ8"/>
<feature type="region of interest" description="Disordered" evidence="3">
    <location>
        <begin position="148"/>
        <end position="205"/>
    </location>
</feature>
<reference evidence="6" key="1">
    <citation type="journal article" date="2006" name="PLoS Biol.">
        <title>Macronuclear genome sequence of the ciliate Tetrahymena thermophila, a model eukaryote.</title>
        <authorList>
            <person name="Eisen J.A."/>
            <person name="Coyne R.S."/>
            <person name="Wu M."/>
            <person name="Wu D."/>
            <person name="Thiagarajan M."/>
            <person name="Wortman J.R."/>
            <person name="Badger J.H."/>
            <person name="Ren Q."/>
            <person name="Amedeo P."/>
            <person name="Jones K.M."/>
            <person name="Tallon L.J."/>
            <person name="Delcher A.L."/>
            <person name="Salzberg S.L."/>
            <person name="Silva J.C."/>
            <person name="Haas B.J."/>
            <person name="Majoros W.H."/>
            <person name="Farzad M."/>
            <person name="Carlton J.M."/>
            <person name="Smith R.K. Jr."/>
            <person name="Garg J."/>
            <person name="Pearlman R.E."/>
            <person name="Karrer K.M."/>
            <person name="Sun L."/>
            <person name="Manning G."/>
            <person name="Elde N.C."/>
            <person name="Turkewitz A.P."/>
            <person name="Asai D.J."/>
            <person name="Wilkes D.E."/>
            <person name="Wang Y."/>
            <person name="Cai H."/>
            <person name="Collins K."/>
            <person name="Stewart B.A."/>
            <person name="Lee S.R."/>
            <person name="Wilamowska K."/>
            <person name="Weinberg Z."/>
            <person name="Ruzzo W.L."/>
            <person name="Wloga D."/>
            <person name="Gaertig J."/>
            <person name="Frankel J."/>
            <person name="Tsao C.-C."/>
            <person name="Gorovsky M.A."/>
            <person name="Keeling P.J."/>
            <person name="Waller R.F."/>
            <person name="Patron N.J."/>
            <person name="Cherry J.M."/>
            <person name="Stover N.A."/>
            <person name="Krieger C.J."/>
            <person name="del Toro C."/>
            <person name="Ryder H.F."/>
            <person name="Williamson S.C."/>
            <person name="Barbeau R.A."/>
            <person name="Hamilton E.P."/>
            <person name="Orias E."/>
        </authorList>
    </citation>
    <scope>NUCLEOTIDE SEQUENCE [LARGE SCALE GENOMIC DNA]</scope>
    <source>
        <strain evidence="6">SB210</strain>
    </source>
</reference>
<sequence length="205" mass="22996">MVIGTLIVRPKSAQLTKDVAFLVEMDPEIHVTIGSQKFKSSVAQGSGKNPVWPDQFNFRVMNDTLLTFTIYDHDDWSKSEFVAEGSCSIVNAFQGGKKTEFAACMRKGKNAGQVVFEFEFIPDAVSVQQVYQVQPALNVQQGFPQQISQTTQQNNFPQNSYPIQYQPQQFPPQQYPGQIPMQQYPPQQYPAQGYPPSGQAYPGAY</sequence>
<evidence type="ECO:0000259" key="4">
    <source>
        <dbReference type="PROSITE" id="PS50004"/>
    </source>
</evidence>
<dbReference type="PROSITE" id="PS50004">
    <property type="entry name" value="C2"/>
    <property type="match status" value="1"/>
</dbReference>
<evidence type="ECO:0000313" key="6">
    <source>
        <dbReference type="Proteomes" id="UP000009168"/>
    </source>
</evidence>
<dbReference type="OMA" id="PPQASTY"/>
<dbReference type="PANTHER" id="PTHR46502">
    <property type="entry name" value="C2 DOMAIN-CONTAINING"/>
    <property type="match status" value="1"/>
</dbReference>
<dbReference type="EMBL" id="GG662718">
    <property type="protein sequence ID" value="EAR93970.3"/>
    <property type="molecule type" value="Genomic_DNA"/>
</dbReference>
<dbReference type="GeneID" id="7843654"/>
<dbReference type="RefSeq" id="XP_001014215.3">
    <property type="nucleotide sequence ID" value="XM_001014215.3"/>
</dbReference>
<dbReference type="SUPFAM" id="SSF49562">
    <property type="entry name" value="C2 domain (Calcium/lipid-binding domain, CaLB)"/>
    <property type="match status" value="1"/>
</dbReference>